<feature type="transmembrane region" description="Helical" evidence="1">
    <location>
        <begin position="90"/>
        <end position="109"/>
    </location>
</feature>
<organism evidence="3 4">
    <name type="scientific">Parasphingopyxis lamellibrachiae</name>
    <dbReference type="NCBI Taxonomy" id="680125"/>
    <lineage>
        <taxon>Bacteria</taxon>
        <taxon>Pseudomonadati</taxon>
        <taxon>Pseudomonadota</taxon>
        <taxon>Alphaproteobacteria</taxon>
        <taxon>Sphingomonadales</taxon>
        <taxon>Sphingomonadaceae</taxon>
        <taxon>Parasphingopyxis</taxon>
    </lineage>
</organism>
<feature type="transmembrane region" description="Helical" evidence="1">
    <location>
        <begin position="32"/>
        <end position="53"/>
    </location>
</feature>
<gene>
    <name evidence="3" type="ORF">DFR46_2454</name>
</gene>
<accession>A0A3D9FIK7</accession>
<comment type="caution">
    <text evidence="3">The sequence shown here is derived from an EMBL/GenBank/DDBJ whole genome shotgun (WGS) entry which is preliminary data.</text>
</comment>
<evidence type="ECO:0000313" key="3">
    <source>
        <dbReference type="EMBL" id="RED17407.1"/>
    </source>
</evidence>
<dbReference type="EMBL" id="QRDP01000004">
    <property type="protein sequence ID" value="RED17407.1"/>
    <property type="molecule type" value="Genomic_DNA"/>
</dbReference>
<protein>
    <submittedName>
        <fullName evidence="3">Small Multidrug Resistance (SMR) protein</fullName>
    </submittedName>
</protein>
<dbReference type="InterPro" id="IPR000620">
    <property type="entry name" value="EamA_dom"/>
</dbReference>
<reference evidence="3 4" key="1">
    <citation type="submission" date="2018-07" db="EMBL/GenBank/DDBJ databases">
        <title>Genomic Encyclopedia of Type Strains, Phase IV (KMG-IV): sequencing the most valuable type-strain genomes for metagenomic binning, comparative biology and taxonomic classification.</title>
        <authorList>
            <person name="Goeker M."/>
        </authorList>
    </citation>
    <scope>NUCLEOTIDE SEQUENCE [LARGE SCALE GENOMIC DNA]</scope>
    <source>
        <strain evidence="3 4">DSM 26725</strain>
    </source>
</reference>
<feature type="transmembrane region" description="Helical" evidence="1">
    <location>
        <begin position="6"/>
        <end position="25"/>
    </location>
</feature>
<keyword evidence="1" id="KW-0812">Transmembrane</keyword>
<dbReference type="GO" id="GO:0016020">
    <property type="term" value="C:membrane"/>
    <property type="evidence" value="ECO:0007669"/>
    <property type="project" value="InterPro"/>
</dbReference>
<feature type="transmembrane region" description="Helical" evidence="1">
    <location>
        <begin position="115"/>
        <end position="132"/>
    </location>
</feature>
<dbReference type="RefSeq" id="WP_116236683.1">
    <property type="nucleotide sequence ID" value="NZ_QRDP01000004.1"/>
</dbReference>
<dbReference type="InterPro" id="IPR037185">
    <property type="entry name" value="EmrE-like"/>
</dbReference>
<feature type="transmembrane region" description="Helical" evidence="1">
    <location>
        <begin position="257"/>
        <end position="275"/>
    </location>
</feature>
<feature type="domain" description="EamA" evidence="2">
    <location>
        <begin position="7"/>
        <end position="132"/>
    </location>
</feature>
<keyword evidence="4" id="KW-1185">Reference proteome</keyword>
<evidence type="ECO:0000259" key="2">
    <source>
        <dbReference type="Pfam" id="PF00892"/>
    </source>
</evidence>
<feature type="domain" description="EamA" evidence="2">
    <location>
        <begin position="142"/>
        <end position="275"/>
    </location>
</feature>
<feature type="transmembrane region" description="Helical" evidence="1">
    <location>
        <begin position="203"/>
        <end position="225"/>
    </location>
</feature>
<proteinExistence type="predicted"/>
<feature type="transmembrane region" description="Helical" evidence="1">
    <location>
        <begin position="59"/>
        <end position="78"/>
    </location>
</feature>
<evidence type="ECO:0000256" key="1">
    <source>
        <dbReference type="SAM" id="Phobius"/>
    </source>
</evidence>
<dbReference type="Proteomes" id="UP000256310">
    <property type="component" value="Unassembled WGS sequence"/>
</dbReference>
<feature type="transmembrane region" description="Helical" evidence="1">
    <location>
        <begin position="141"/>
        <end position="160"/>
    </location>
</feature>
<sequence>MSALPLAALLMIVSGSLHATVNALIKSSGDRYLHAALMSFTSGLIALPLLFFVPLPREGWGWLAIATCLHLVYFVLLARTLDKGQLSAAYPIYRGSAPFLTALIAIGILGDPTTAGALAGIALIGGGILLMLQGRHASREVVLLSLATGALTAAYTIVGAEGVRAVANPLSFILWLFLFMGIGNMMLLPRFTSNRLGEAARAYGRSAALAGVLSLGTFGLALYALSLGPTAELAALRETGMITATVISVTLFGERATISRIVAMSAILAGALLILL</sequence>
<keyword evidence="1" id="KW-0472">Membrane</keyword>
<dbReference type="OrthoDB" id="9783707at2"/>
<name>A0A3D9FIK7_9SPHN</name>
<dbReference type="SUPFAM" id="SSF103481">
    <property type="entry name" value="Multidrug resistance efflux transporter EmrE"/>
    <property type="match status" value="2"/>
</dbReference>
<feature type="transmembrane region" description="Helical" evidence="1">
    <location>
        <begin position="172"/>
        <end position="191"/>
    </location>
</feature>
<dbReference type="AlphaFoldDB" id="A0A3D9FIK7"/>
<keyword evidence="1" id="KW-1133">Transmembrane helix</keyword>
<dbReference type="Pfam" id="PF00892">
    <property type="entry name" value="EamA"/>
    <property type="match status" value="2"/>
</dbReference>
<dbReference type="Gene3D" id="1.10.3730.20">
    <property type="match status" value="1"/>
</dbReference>
<evidence type="ECO:0000313" key="4">
    <source>
        <dbReference type="Proteomes" id="UP000256310"/>
    </source>
</evidence>